<reference evidence="1 2" key="1">
    <citation type="submission" date="2020-06" db="EMBL/GenBank/DDBJ databases">
        <title>Genomic analysis of Salicibibacter sp. NKC5-3.</title>
        <authorList>
            <person name="Oh Y.J."/>
        </authorList>
    </citation>
    <scope>NUCLEOTIDE SEQUENCE [LARGE SCALE GENOMIC DNA]</scope>
    <source>
        <strain evidence="1 2">NKC5-3</strain>
    </source>
</reference>
<dbReference type="Proteomes" id="UP000595823">
    <property type="component" value="Chromosome"/>
</dbReference>
<evidence type="ECO:0000313" key="1">
    <source>
        <dbReference type="EMBL" id="QQK75730.1"/>
    </source>
</evidence>
<gene>
    <name evidence="1" type="ORF">HUG15_09225</name>
</gene>
<dbReference type="EMBL" id="CP054705">
    <property type="protein sequence ID" value="QQK75730.1"/>
    <property type="molecule type" value="Genomic_DNA"/>
</dbReference>
<name>A0A7T6Z2G4_9BACI</name>
<accession>A0A7T6Z2G4</accession>
<dbReference type="KEGG" id="scia:HUG15_09225"/>
<evidence type="ECO:0000313" key="2">
    <source>
        <dbReference type="Proteomes" id="UP000595823"/>
    </source>
</evidence>
<protein>
    <submittedName>
        <fullName evidence="1">Uncharacterized protein</fullName>
    </submittedName>
</protein>
<keyword evidence="2" id="KW-1185">Reference proteome</keyword>
<proteinExistence type="predicted"/>
<organism evidence="1 2">
    <name type="scientific">Salicibibacter cibarius</name>
    <dbReference type="NCBI Taxonomy" id="2743000"/>
    <lineage>
        <taxon>Bacteria</taxon>
        <taxon>Bacillati</taxon>
        <taxon>Bacillota</taxon>
        <taxon>Bacilli</taxon>
        <taxon>Bacillales</taxon>
        <taxon>Bacillaceae</taxon>
        <taxon>Salicibibacter</taxon>
    </lineage>
</organism>
<sequence>MNNVWRPNLIEAGLYGRHGTIMAPEQARIRSFSSFHGVSQRIMLI</sequence>
<dbReference type="AlphaFoldDB" id="A0A7T6Z2G4"/>